<sequence length="128" mass="14971">MSSYSVYERADFFDPTYLNQIPISPYDFYQTPQHQNDPIANGEPVIPYGWRSDWSRPTEWLPPTQMLHAVPQEQRTYGYVEMPKPTDMKSMLLKPLTREPPANKPFRCQESDRSHVRCAIDDSLKAPH</sequence>
<proteinExistence type="predicted"/>
<reference evidence="1 2" key="1">
    <citation type="submission" date="2023-08" db="EMBL/GenBank/DDBJ databases">
        <title>A Necator americanus chromosomal reference genome.</title>
        <authorList>
            <person name="Ilik V."/>
            <person name="Petrzelkova K.J."/>
            <person name="Pardy F."/>
            <person name="Fuh T."/>
            <person name="Niatou-Singa F.S."/>
            <person name="Gouil Q."/>
            <person name="Baker L."/>
            <person name="Ritchie M.E."/>
            <person name="Jex A.R."/>
            <person name="Gazzola D."/>
            <person name="Li H."/>
            <person name="Toshio Fujiwara R."/>
            <person name="Zhan B."/>
            <person name="Aroian R.V."/>
            <person name="Pafco B."/>
            <person name="Schwarz E.M."/>
        </authorList>
    </citation>
    <scope>NUCLEOTIDE SEQUENCE [LARGE SCALE GENOMIC DNA]</scope>
    <source>
        <strain evidence="1 2">Aroian</strain>
        <tissue evidence="1">Whole animal</tissue>
    </source>
</reference>
<evidence type="ECO:0000313" key="1">
    <source>
        <dbReference type="EMBL" id="KAK6725491.1"/>
    </source>
</evidence>
<keyword evidence="2" id="KW-1185">Reference proteome</keyword>
<name>A0ABR1BI69_NECAM</name>
<accession>A0ABR1BI69</accession>
<evidence type="ECO:0000313" key="2">
    <source>
        <dbReference type="Proteomes" id="UP001303046"/>
    </source>
</evidence>
<organism evidence="1 2">
    <name type="scientific">Necator americanus</name>
    <name type="common">Human hookworm</name>
    <dbReference type="NCBI Taxonomy" id="51031"/>
    <lineage>
        <taxon>Eukaryota</taxon>
        <taxon>Metazoa</taxon>
        <taxon>Ecdysozoa</taxon>
        <taxon>Nematoda</taxon>
        <taxon>Chromadorea</taxon>
        <taxon>Rhabditida</taxon>
        <taxon>Rhabditina</taxon>
        <taxon>Rhabditomorpha</taxon>
        <taxon>Strongyloidea</taxon>
        <taxon>Ancylostomatidae</taxon>
        <taxon>Bunostominae</taxon>
        <taxon>Necator</taxon>
    </lineage>
</organism>
<dbReference type="EMBL" id="JAVFWL010000001">
    <property type="protein sequence ID" value="KAK6725491.1"/>
    <property type="molecule type" value="Genomic_DNA"/>
</dbReference>
<comment type="caution">
    <text evidence="1">The sequence shown here is derived from an EMBL/GenBank/DDBJ whole genome shotgun (WGS) entry which is preliminary data.</text>
</comment>
<dbReference type="Proteomes" id="UP001303046">
    <property type="component" value="Unassembled WGS sequence"/>
</dbReference>
<gene>
    <name evidence="1" type="primary">Necator_chrI.g175</name>
    <name evidence="1" type="ORF">RB195_004054</name>
</gene>
<protein>
    <submittedName>
        <fullName evidence="1">Uncharacterized protein</fullName>
    </submittedName>
</protein>